<feature type="transmembrane region" description="Helical" evidence="6">
    <location>
        <begin position="136"/>
        <end position="155"/>
    </location>
</feature>
<feature type="transmembrane region" description="Helical" evidence="6">
    <location>
        <begin position="103"/>
        <end position="124"/>
    </location>
</feature>
<feature type="transmembrane region" description="Helical" evidence="6">
    <location>
        <begin position="257"/>
        <end position="275"/>
    </location>
</feature>
<dbReference type="Pfam" id="PF00892">
    <property type="entry name" value="EamA"/>
    <property type="match status" value="2"/>
</dbReference>
<feature type="transmembrane region" description="Helical" evidence="6">
    <location>
        <begin position="39"/>
        <end position="58"/>
    </location>
</feature>
<feature type="transmembrane region" description="Helical" evidence="6">
    <location>
        <begin position="281"/>
        <end position="300"/>
    </location>
</feature>
<dbReference type="PANTHER" id="PTHR32322:SF2">
    <property type="entry name" value="EAMA DOMAIN-CONTAINING PROTEIN"/>
    <property type="match status" value="1"/>
</dbReference>
<evidence type="ECO:0000313" key="9">
    <source>
        <dbReference type="Proteomes" id="UP001315686"/>
    </source>
</evidence>
<comment type="subcellular location">
    <subcellularLocation>
        <location evidence="1">Membrane</location>
        <topology evidence="1">Multi-pass membrane protein</topology>
    </subcellularLocation>
</comment>
<keyword evidence="4 6" id="KW-1133">Transmembrane helix</keyword>
<dbReference type="EMBL" id="JADQAZ010000003">
    <property type="protein sequence ID" value="MBT0958864.1"/>
    <property type="molecule type" value="Genomic_DNA"/>
</dbReference>
<feature type="transmembrane region" description="Helical" evidence="6">
    <location>
        <begin position="191"/>
        <end position="213"/>
    </location>
</feature>
<dbReference type="GO" id="GO:0016020">
    <property type="term" value="C:membrane"/>
    <property type="evidence" value="ECO:0007669"/>
    <property type="project" value="UniProtKB-SubCell"/>
</dbReference>
<comment type="caution">
    <text evidence="8">The sequence shown here is derived from an EMBL/GenBank/DDBJ whole genome shotgun (WGS) entry which is preliminary data.</text>
</comment>
<proteinExistence type="inferred from homology"/>
<keyword evidence="3 6" id="KW-0812">Transmembrane</keyword>
<evidence type="ECO:0000256" key="5">
    <source>
        <dbReference type="ARBA" id="ARBA00023136"/>
    </source>
</evidence>
<gene>
    <name evidence="8" type="ORF">IV417_15855</name>
</gene>
<keyword evidence="5 6" id="KW-0472">Membrane</keyword>
<keyword evidence="9" id="KW-1185">Reference proteome</keyword>
<reference evidence="8 9" key="1">
    <citation type="journal article" date="2021" name="Arch. Microbiol.">
        <title>Harenicola maris gen. nov., sp. nov. isolated from the Sea of Japan shallow sediments.</title>
        <authorList>
            <person name="Romanenko L.A."/>
            <person name="Kurilenko V.V."/>
            <person name="Chernysheva N.Y."/>
            <person name="Tekutyeva L.A."/>
            <person name="Velansky P.V."/>
            <person name="Svetashev V.I."/>
            <person name="Isaeva M.P."/>
        </authorList>
    </citation>
    <scope>NUCLEOTIDE SEQUENCE [LARGE SCALE GENOMIC DNA]</scope>
    <source>
        <strain evidence="8 9">KMM 3653</strain>
    </source>
</reference>
<feature type="transmembrane region" description="Helical" evidence="6">
    <location>
        <begin position="79"/>
        <end position="97"/>
    </location>
</feature>
<evidence type="ECO:0000256" key="6">
    <source>
        <dbReference type="SAM" id="Phobius"/>
    </source>
</evidence>
<dbReference type="PANTHER" id="PTHR32322">
    <property type="entry name" value="INNER MEMBRANE TRANSPORTER"/>
    <property type="match status" value="1"/>
</dbReference>
<feature type="domain" description="EamA" evidence="7">
    <location>
        <begin position="167"/>
        <end position="295"/>
    </location>
</feature>
<feature type="domain" description="EamA" evidence="7">
    <location>
        <begin position="12"/>
        <end position="148"/>
    </location>
</feature>
<dbReference type="AlphaFoldDB" id="A0AAP2CQW7"/>
<evidence type="ECO:0000256" key="4">
    <source>
        <dbReference type="ARBA" id="ARBA00022989"/>
    </source>
</evidence>
<comment type="similarity">
    <text evidence="2">Belongs to the EamA transporter family.</text>
</comment>
<evidence type="ECO:0000256" key="3">
    <source>
        <dbReference type="ARBA" id="ARBA00022692"/>
    </source>
</evidence>
<feature type="transmembrane region" description="Helical" evidence="6">
    <location>
        <begin position="12"/>
        <end position="33"/>
    </location>
</feature>
<evidence type="ECO:0000313" key="8">
    <source>
        <dbReference type="EMBL" id="MBT0958864.1"/>
    </source>
</evidence>
<evidence type="ECO:0000259" key="7">
    <source>
        <dbReference type="Pfam" id="PF00892"/>
    </source>
</evidence>
<name>A0AAP2CQW7_9RHOB</name>
<dbReference type="InterPro" id="IPR037185">
    <property type="entry name" value="EmrE-like"/>
</dbReference>
<evidence type="ECO:0000256" key="2">
    <source>
        <dbReference type="ARBA" id="ARBA00007362"/>
    </source>
</evidence>
<dbReference type="SUPFAM" id="SSF103481">
    <property type="entry name" value="Multidrug resistance efflux transporter EmrE"/>
    <property type="match status" value="2"/>
</dbReference>
<dbReference type="InterPro" id="IPR050638">
    <property type="entry name" value="AA-Vitamin_Transporters"/>
</dbReference>
<feature type="transmembrane region" description="Helical" evidence="6">
    <location>
        <begin position="225"/>
        <end position="245"/>
    </location>
</feature>
<dbReference type="Proteomes" id="UP001315686">
    <property type="component" value="Unassembled WGS sequence"/>
</dbReference>
<dbReference type="InterPro" id="IPR000620">
    <property type="entry name" value="EamA_dom"/>
</dbReference>
<feature type="transmembrane region" description="Helical" evidence="6">
    <location>
        <begin position="161"/>
        <end position="179"/>
    </location>
</feature>
<evidence type="ECO:0000256" key="1">
    <source>
        <dbReference type="ARBA" id="ARBA00004141"/>
    </source>
</evidence>
<protein>
    <submittedName>
        <fullName evidence="8">DMT family transporter</fullName>
    </submittedName>
</protein>
<sequence length="310" mass="32577">MTTAQKPGLENWLILALLGVIWGASFMSVTVALEGFSPFWLSAWRLVIGAVLLLVAAATTGRRLPRWRQPQGPRIWAHLLVFALFTNSLPFALLSWGQTHVPSAFAGVTMAAVPLITLPIAAAFVPGERLTLFKTLGFTMGFFGVLTLIGWGSLLSLGSDGLLAAKFACIGAAACYAIGSVNTRLCPRIDLISFSAAGLLLSALISTGLSFAIEGPPVIPTDASPLLAMGYLGLFPTALATLLLVRVITSAGPSFMSLVNYQVPIWSVIFGYAILSESLPSGFAPALALILCGLGVTQAGQRRLGRYPSG</sequence>
<organism evidence="8 9">
    <name type="scientific">Harenicola maris</name>
    <dbReference type="NCBI Taxonomy" id="2841044"/>
    <lineage>
        <taxon>Bacteria</taxon>
        <taxon>Pseudomonadati</taxon>
        <taxon>Pseudomonadota</taxon>
        <taxon>Alphaproteobacteria</taxon>
        <taxon>Rhodobacterales</taxon>
        <taxon>Paracoccaceae</taxon>
        <taxon>Harenicola</taxon>
    </lineage>
</organism>
<accession>A0AAP2CQW7</accession>